<reference evidence="3 7" key="2">
    <citation type="journal article" date="2019" name="Nat. Med.">
        <title>A library of human gut bacterial isolates paired with longitudinal multiomics data enables mechanistic microbiome research.</title>
        <authorList>
            <person name="Poyet M."/>
            <person name="Groussin M."/>
            <person name="Gibbons S.M."/>
            <person name="Avila-Pacheco J."/>
            <person name="Jiang X."/>
            <person name="Kearney S.M."/>
            <person name="Perrotta A.R."/>
            <person name="Berdy B."/>
            <person name="Zhao S."/>
            <person name="Lieberman T.D."/>
            <person name="Swanson P.K."/>
            <person name="Smith M."/>
            <person name="Roesemann S."/>
            <person name="Alexander J.E."/>
            <person name="Rich S.A."/>
            <person name="Livny J."/>
            <person name="Vlamakis H."/>
            <person name="Clish C."/>
            <person name="Bullock K."/>
            <person name="Deik A."/>
            <person name="Scott J."/>
            <person name="Pierce K.A."/>
            <person name="Xavier R.J."/>
            <person name="Alm E.J."/>
        </authorList>
    </citation>
    <scope>NUCLEOTIDE SEQUENCE [LARGE SCALE GENOMIC DNA]</scope>
    <source>
        <strain evidence="3 7">BIOML-A165</strain>
    </source>
</reference>
<feature type="chain" id="PRO_5014235748" evidence="1">
    <location>
        <begin position="21"/>
        <end position="187"/>
    </location>
</feature>
<organism evidence="3 7">
    <name type="scientific">Bacteroides thetaiotaomicron</name>
    <dbReference type="NCBI Taxonomy" id="818"/>
    <lineage>
        <taxon>Bacteria</taxon>
        <taxon>Pseudomonadati</taxon>
        <taxon>Bacteroidota</taxon>
        <taxon>Bacteroidia</taxon>
        <taxon>Bacteroidales</taxon>
        <taxon>Bacteroidaceae</taxon>
        <taxon>Bacteroides</taxon>
    </lineage>
</organism>
<evidence type="ECO:0000313" key="3">
    <source>
        <dbReference type="EMBL" id="KAB4455892.1"/>
    </source>
</evidence>
<protein>
    <submittedName>
        <fullName evidence="5">Calycin-like domain-containing protein</fullName>
    </submittedName>
</protein>
<dbReference type="PROSITE" id="PS51257">
    <property type="entry name" value="PROKAR_LIPOPROTEIN"/>
    <property type="match status" value="1"/>
</dbReference>
<dbReference type="DNASU" id="1075788"/>
<dbReference type="Pfam" id="PF13944">
    <property type="entry name" value="Calycin_like"/>
    <property type="match status" value="1"/>
</dbReference>
<feature type="signal peptide" evidence="1">
    <location>
        <begin position="1"/>
        <end position="20"/>
    </location>
</feature>
<evidence type="ECO:0000313" key="4">
    <source>
        <dbReference type="EMBL" id="RHL63925.1"/>
    </source>
</evidence>
<evidence type="ECO:0000313" key="5">
    <source>
        <dbReference type="EMBL" id="UYU90765.1"/>
    </source>
</evidence>
<dbReference type="Proteomes" id="UP000283616">
    <property type="component" value="Unassembled WGS sequence"/>
</dbReference>
<dbReference type="Proteomes" id="UP000460317">
    <property type="component" value="Unassembled WGS sequence"/>
</dbReference>
<sequence length="187" mass="20095">MKKNLLYLWALICSVSLLTACSSDDDNTVNDETTPPEEEAVVTAPDVVGTYWGNLDISMLPDGSDQEVVIADGLPKFITFSQVSDTEVKMELKEFELFINGNILKFGDIVIDKCAVKKETDASTFTGQQDLTFQGDAAALGTCATSIEGTVQSGNATMNIQVKVPALKQTVKVAFSGVKQVEESGKD</sequence>
<gene>
    <name evidence="4" type="ORF">DW011_01955</name>
    <name evidence="3" type="ORF">GAN93_02645</name>
    <name evidence="5" type="ORF">KQP74_23075</name>
</gene>
<dbReference type="GeneID" id="60928072"/>
<feature type="domain" description="Lipocalin-like" evidence="2">
    <location>
        <begin position="48"/>
        <end position="177"/>
    </location>
</feature>
<evidence type="ECO:0000313" key="6">
    <source>
        <dbReference type="Proteomes" id="UP000283616"/>
    </source>
</evidence>
<dbReference type="EMBL" id="QROV01000002">
    <property type="protein sequence ID" value="RHL63925.1"/>
    <property type="molecule type" value="Genomic_DNA"/>
</dbReference>
<dbReference type="RefSeq" id="WP_011108127.1">
    <property type="nucleotide sequence ID" value="NZ_CAXKYD010000004.1"/>
</dbReference>
<name>A0A0P0F769_BACT4</name>
<dbReference type="KEGG" id="btho:Btheta7330_00960"/>
<evidence type="ECO:0000259" key="2">
    <source>
        <dbReference type="Pfam" id="PF13944"/>
    </source>
</evidence>
<dbReference type="EMBL" id="CP083685">
    <property type="protein sequence ID" value="UYU90765.1"/>
    <property type="molecule type" value="Genomic_DNA"/>
</dbReference>
<evidence type="ECO:0000256" key="1">
    <source>
        <dbReference type="SAM" id="SignalP"/>
    </source>
</evidence>
<dbReference type="AlphaFoldDB" id="A0A0P0F769"/>
<keyword evidence="1" id="KW-0732">Signal</keyword>
<reference evidence="4 6" key="1">
    <citation type="submission" date="2018-08" db="EMBL/GenBank/DDBJ databases">
        <title>A genome reference for cultivated species of the human gut microbiota.</title>
        <authorList>
            <person name="Zou Y."/>
            <person name="Xue W."/>
            <person name="Luo G."/>
        </authorList>
    </citation>
    <scope>NUCLEOTIDE SEQUENCE [LARGE SCALE GENOMIC DNA]</scope>
    <source>
        <strain evidence="4 6">AF37-12</strain>
    </source>
</reference>
<dbReference type="InterPro" id="IPR024311">
    <property type="entry name" value="Lipocalin-like"/>
</dbReference>
<accession>A0A0P0F769</accession>
<dbReference type="EMBL" id="WCSB01000001">
    <property type="protein sequence ID" value="KAB4455892.1"/>
    <property type="molecule type" value="Genomic_DNA"/>
</dbReference>
<dbReference type="Gene3D" id="2.40.128.350">
    <property type="match status" value="1"/>
</dbReference>
<evidence type="ECO:0000313" key="7">
    <source>
        <dbReference type="Proteomes" id="UP000460317"/>
    </source>
</evidence>
<proteinExistence type="predicted"/>
<reference evidence="5" key="3">
    <citation type="submission" date="2021-06" db="EMBL/GenBank/DDBJ databases">
        <title>Interrogation of the integrated mobile genetic elements in gut-associated Bacteroides with a consensus prediction approach.</title>
        <authorList>
            <person name="Campbell D.E."/>
            <person name="Leigh J.R."/>
            <person name="Kim T."/>
            <person name="England W."/>
            <person name="Whitaker R.J."/>
            <person name="Degnan P.H."/>
        </authorList>
    </citation>
    <scope>NUCLEOTIDE SEQUENCE</scope>
    <source>
        <strain evidence="5">VPI-3443</strain>
    </source>
</reference>
<dbReference type="Proteomes" id="UP001162960">
    <property type="component" value="Chromosome"/>
</dbReference>